<organism evidence="1 2">
    <name type="scientific">SAR92 bacterium BACL26 MAG-121220-bin70</name>
    <dbReference type="NCBI Taxonomy" id="1655626"/>
    <lineage>
        <taxon>Bacteria</taxon>
        <taxon>Pseudomonadati</taxon>
        <taxon>Pseudomonadota</taxon>
        <taxon>Gammaproteobacteria</taxon>
        <taxon>Cellvibrionales</taxon>
        <taxon>Porticoccaceae</taxon>
        <taxon>SAR92 clade</taxon>
    </lineage>
</organism>
<sequence>MHSQSIVTNQGWFQAFFQAKHFSAILALSFSLILSACGGGGSTVTENDLVDPGSDGVTPTLTSVSILQKQEKNSSPDGVAKLGQSIKVDFTASEALMTPEVTINGVAASLEGKIGDWSASRAMTADDVEGYVTFNISFSDTSGEVGVDVSETTDGSRVQYCAEGCVAPVEDPLVGDWMLDGAGAAGVGPTPGSMEWWSADAAAVDARACWFDDVFSFTKAGSF</sequence>
<reference evidence="1 2" key="1">
    <citation type="submission" date="2015-10" db="EMBL/GenBank/DDBJ databases">
        <title>Metagenome-Assembled Genomes uncover a global brackish microbiome.</title>
        <authorList>
            <person name="Hugerth L.W."/>
            <person name="Larsson J."/>
            <person name="Alneberg J."/>
            <person name="Lindh M.V."/>
            <person name="Legrand C."/>
            <person name="Pinhassi J."/>
            <person name="Andersson A.F."/>
        </authorList>
    </citation>
    <scope>NUCLEOTIDE SEQUENCE [LARGE SCALE GENOMIC DNA]</scope>
    <source>
        <strain evidence="1">BACL26 MAG-121220-bin70</strain>
    </source>
</reference>
<name>A0A0R2U644_9GAMM</name>
<accession>A0A0R2U644</accession>
<dbReference type="Proteomes" id="UP000051213">
    <property type="component" value="Unassembled WGS sequence"/>
</dbReference>
<evidence type="ECO:0000313" key="2">
    <source>
        <dbReference type="Proteomes" id="UP000051213"/>
    </source>
</evidence>
<evidence type="ECO:0000313" key="1">
    <source>
        <dbReference type="EMBL" id="KRO94660.1"/>
    </source>
</evidence>
<gene>
    <name evidence="1" type="ORF">ABS24_05995</name>
</gene>
<dbReference type="EMBL" id="LICA01000139">
    <property type="protein sequence ID" value="KRO94660.1"/>
    <property type="molecule type" value="Genomic_DNA"/>
</dbReference>
<feature type="non-terminal residue" evidence="1">
    <location>
        <position position="223"/>
    </location>
</feature>
<dbReference type="AlphaFoldDB" id="A0A0R2U644"/>
<comment type="caution">
    <text evidence="1">The sequence shown here is derived from an EMBL/GenBank/DDBJ whole genome shotgun (WGS) entry which is preliminary data.</text>
</comment>
<proteinExistence type="predicted"/>
<protein>
    <submittedName>
        <fullName evidence="1">Uncharacterized protein</fullName>
    </submittedName>
</protein>